<dbReference type="InterPro" id="IPR050173">
    <property type="entry name" value="ABC_transporter_C-like"/>
</dbReference>
<dbReference type="InterPro" id="IPR044726">
    <property type="entry name" value="ABCC_6TM_D2"/>
</dbReference>
<dbReference type="InterPro" id="IPR036640">
    <property type="entry name" value="ABC1_TM_sf"/>
</dbReference>
<dbReference type="GO" id="GO:0016020">
    <property type="term" value="C:membrane"/>
    <property type="evidence" value="ECO:0007669"/>
    <property type="project" value="UniProtKB-SubCell"/>
</dbReference>
<keyword evidence="5" id="KW-0547">Nucleotide-binding</keyword>
<evidence type="ECO:0000256" key="1">
    <source>
        <dbReference type="ARBA" id="ARBA00004141"/>
    </source>
</evidence>
<dbReference type="InterPro" id="IPR011527">
    <property type="entry name" value="ABC1_TM_dom"/>
</dbReference>
<keyword evidence="6" id="KW-0067">ATP-binding</keyword>
<dbReference type="Gene3D" id="1.20.1560.10">
    <property type="entry name" value="ABC transporter type 1, transmembrane domain"/>
    <property type="match status" value="2"/>
</dbReference>
<protein>
    <submittedName>
        <fullName evidence="13">Putative abc transporter c family member 3</fullName>
    </submittedName>
</protein>
<feature type="transmembrane region" description="Helical" evidence="10">
    <location>
        <begin position="639"/>
        <end position="661"/>
    </location>
</feature>
<evidence type="ECO:0000256" key="8">
    <source>
        <dbReference type="ARBA" id="ARBA00023136"/>
    </source>
</evidence>
<dbReference type="CDD" id="cd18579">
    <property type="entry name" value="ABC_6TM_ABCC_D1"/>
    <property type="match status" value="1"/>
</dbReference>
<evidence type="ECO:0000259" key="11">
    <source>
        <dbReference type="PROSITE" id="PS50893"/>
    </source>
</evidence>
<dbReference type="FunFam" id="1.20.1560.10:FF:000014">
    <property type="entry name" value="Multidrug resistance-associated protein member 4"/>
    <property type="match status" value="1"/>
</dbReference>
<keyword evidence="2" id="KW-0813">Transport</keyword>
<dbReference type="GO" id="GO:0016887">
    <property type="term" value="F:ATP hydrolysis activity"/>
    <property type="evidence" value="ECO:0007669"/>
    <property type="project" value="InterPro"/>
</dbReference>
<dbReference type="SUPFAM" id="SSF90123">
    <property type="entry name" value="ABC transporter transmembrane region"/>
    <property type="match status" value="2"/>
</dbReference>
<dbReference type="FunFam" id="3.40.50.300:FF:000973">
    <property type="entry name" value="Multidrug resistance-associated protein 4"/>
    <property type="match status" value="1"/>
</dbReference>
<proteinExistence type="predicted"/>
<feature type="transmembrane region" description="Helical" evidence="10">
    <location>
        <begin position="6"/>
        <end position="25"/>
    </location>
</feature>
<feature type="domain" description="ABC transmembrane type-1" evidence="12">
    <location>
        <begin position="509"/>
        <end position="810"/>
    </location>
</feature>
<dbReference type="Gene3D" id="3.40.50.300">
    <property type="entry name" value="P-loop containing nucleotide triphosphate hydrolases"/>
    <property type="match status" value="2"/>
</dbReference>
<evidence type="ECO:0000256" key="5">
    <source>
        <dbReference type="ARBA" id="ARBA00022741"/>
    </source>
</evidence>
<dbReference type="PROSITE" id="PS50929">
    <property type="entry name" value="ABC_TM1F"/>
    <property type="match status" value="2"/>
</dbReference>
<dbReference type="PANTHER" id="PTHR24223">
    <property type="entry name" value="ATP-BINDING CASSETTE SUB-FAMILY C"/>
    <property type="match status" value="1"/>
</dbReference>
<dbReference type="EMBL" id="GITU01000260">
    <property type="protein sequence ID" value="MBC1168963.1"/>
    <property type="molecule type" value="Transcribed_RNA"/>
</dbReference>
<feature type="transmembrane region" description="Helical" evidence="10">
    <location>
        <begin position="753"/>
        <end position="774"/>
    </location>
</feature>
<feature type="region of interest" description="Disordered" evidence="9">
    <location>
        <begin position="452"/>
        <end position="479"/>
    </location>
</feature>
<dbReference type="PROSITE" id="PS00211">
    <property type="entry name" value="ABC_TRANSPORTER_1"/>
    <property type="match status" value="1"/>
</dbReference>
<keyword evidence="3 10" id="KW-0812">Transmembrane</keyword>
<dbReference type="GO" id="GO:0005524">
    <property type="term" value="F:ATP binding"/>
    <property type="evidence" value="ECO:0007669"/>
    <property type="project" value="UniProtKB-KW"/>
</dbReference>
<evidence type="ECO:0000256" key="7">
    <source>
        <dbReference type="ARBA" id="ARBA00022989"/>
    </source>
</evidence>
<dbReference type="FunFam" id="3.40.50.300:FF:000163">
    <property type="entry name" value="Multidrug resistance-associated protein member 4"/>
    <property type="match status" value="1"/>
</dbReference>
<dbReference type="SMART" id="SM00382">
    <property type="entry name" value="AAA"/>
    <property type="match status" value="2"/>
</dbReference>
<feature type="transmembrane region" description="Helical" evidence="10">
    <location>
        <begin position="80"/>
        <end position="107"/>
    </location>
</feature>
<organism evidence="13">
    <name type="scientific">Lutzomyia longipalpis</name>
    <name type="common">Sand fly</name>
    <dbReference type="NCBI Taxonomy" id="7200"/>
    <lineage>
        <taxon>Eukaryota</taxon>
        <taxon>Metazoa</taxon>
        <taxon>Ecdysozoa</taxon>
        <taxon>Arthropoda</taxon>
        <taxon>Hexapoda</taxon>
        <taxon>Insecta</taxon>
        <taxon>Pterygota</taxon>
        <taxon>Neoptera</taxon>
        <taxon>Endopterygota</taxon>
        <taxon>Diptera</taxon>
        <taxon>Nematocera</taxon>
        <taxon>Psychodoidea</taxon>
        <taxon>Psychodidae</taxon>
        <taxon>Lutzomyia</taxon>
        <taxon>Lutzomyia</taxon>
    </lineage>
</organism>
<evidence type="ECO:0000313" key="13">
    <source>
        <dbReference type="EMBL" id="MBC1168963.1"/>
    </source>
</evidence>
<dbReference type="CDD" id="cd18580">
    <property type="entry name" value="ABC_6TM_ABCC_D2"/>
    <property type="match status" value="1"/>
</dbReference>
<evidence type="ECO:0000256" key="2">
    <source>
        <dbReference type="ARBA" id="ARBA00022448"/>
    </source>
</evidence>
<evidence type="ECO:0000256" key="4">
    <source>
        <dbReference type="ARBA" id="ARBA00022737"/>
    </source>
</evidence>
<feature type="compositionally biased region" description="Polar residues" evidence="9">
    <location>
        <begin position="469"/>
        <end position="479"/>
    </location>
</feature>
<feature type="compositionally biased region" description="Basic and acidic residues" evidence="9">
    <location>
        <begin position="452"/>
        <end position="467"/>
    </location>
</feature>
<dbReference type="SUPFAM" id="SSF52540">
    <property type="entry name" value="P-loop containing nucleoside triphosphate hydrolases"/>
    <property type="match status" value="2"/>
</dbReference>
<dbReference type="CDD" id="cd03250">
    <property type="entry name" value="ABCC_MRP_domain1"/>
    <property type="match status" value="1"/>
</dbReference>
<evidence type="ECO:0000256" key="3">
    <source>
        <dbReference type="ARBA" id="ARBA00022692"/>
    </source>
</evidence>
<evidence type="ECO:0000259" key="12">
    <source>
        <dbReference type="PROSITE" id="PS50929"/>
    </source>
</evidence>
<feature type="domain" description="ABC transmembrane type-1" evidence="12">
    <location>
        <begin position="1"/>
        <end position="130"/>
    </location>
</feature>
<dbReference type="PANTHER" id="PTHR24223:SF324">
    <property type="entry name" value="LD17001P"/>
    <property type="match status" value="1"/>
</dbReference>
<feature type="domain" description="ABC transporter" evidence="11">
    <location>
        <begin position="218"/>
        <end position="447"/>
    </location>
</feature>
<dbReference type="InterPro" id="IPR003593">
    <property type="entry name" value="AAA+_ATPase"/>
</dbReference>
<reference evidence="13" key="1">
    <citation type="journal article" date="2020" name="BMC">
        <title>Leishmania infection induces a limited differential gene expression in the sand fly midgut.</title>
        <authorList>
            <person name="Coutinho-Abreu I.V."/>
            <person name="Serafim T.D."/>
            <person name="Meneses C."/>
            <person name="Kamhawi S."/>
            <person name="Oliveira F."/>
            <person name="Valenzuela J.G."/>
        </authorList>
    </citation>
    <scope>NUCLEOTIDE SEQUENCE</scope>
    <source>
        <strain evidence="13">Jacobina</strain>
        <tissue evidence="13">Midgut</tissue>
    </source>
</reference>
<keyword evidence="7 10" id="KW-1133">Transmembrane helix</keyword>
<sequence>MAGLIGIAVMLSFVPLQIWIGRRAATYRLRTAKRTDKRVRFMNEIIQGVQVIKMYAWEKSFAKVVDAIRRKEIRAIRGTLYIRGTCISFNLISRLCIFLSLISYVYFGNIFTARKVFTVTSYFNFLYSSMLHFWSISLTQVAECLISVVRIQEFLQSPESKTDLFVRDYEHEEQELLEKKVNGMNGATNDHVGRKLANGEFEIAEVLQKRRIHSKTGLKKGIVFKQASASWCFDGKTKTTGISGIDLTVEPNSLCAVVGPVGAGKSTLLQVILGELELDDGLMTVTGKVSYASQEPWLFEGSVRRNILFVEEYDESRYKEVIRVCALERDLTMLPYGDATIVGERGISLSGGQRARVSLARAIYKKADIYLLDDPLSAVDTHVGKHIFDKCIKEFLKDKVCVLVTHQLQYLKDVNHAILMNVGHIETSGTFKELKTSKSYSLLANAIGDGAKEAKGKADGNEDEKKSKTGNNLANQPTTTKESQVVGAVGFQTYKSYFKSVESCWTVSVVCFLFLAAQVSMSGVDYFVSKWVNWEESISYENQQRNATTEGTAEGSSSHDDEEAARRRFIYTYAIAILSLLGLTLSRSYSFFHMCLRASIKLHDKLFRGLTRARMLFFNTNPSGRILNRFSKDIGCVDAQLPVAMMDCILFFLELIAIITLVAIVNYWLLLPTFVMSLLFYLLRHIYVNTARSIKRVEALTRSPVFSHTNATLQGLATIRAFNAQQILTNEFDSHQDLNTSAWYLYLATTRAFALWLELVCVLYITSVTMSFLVLGNDALGGNVGLAITQVFNLIFMCQWGMRQTAELENQMTSVERVIEYAEQPSEPATETEPKYRPPVDWPHSGGLTFTNFTLRYAPDGKDVLKDINITIKPREKIGIVGRTGAGKSSIIQALFRLAFNDGIIEIDGINTETLGLHDLRSKISIIPQDPILFTGTLRHNLDPFEEKTDDDIWSALAQVELKEPVSHLPRGLDSKMSDGGSNFSMGQRQLVCLARAILRNNRILVLDEATANVDPETDRLIQTTIRNKFAQCTVLTIAHRLHTVMDSDRVLVVDAGRVVEFGHPYDLIQKSQGGFFRALVDETGPITSVQLIELAKRNFDRANQATS</sequence>
<dbReference type="InterPro" id="IPR027417">
    <property type="entry name" value="P-loop_NTPase"/>
</dbReference>
<comment type="subcellular location">
    <subcellularLocation>
        <location evidence="1">Membrane</location>
        <topology evidence="1">Multi-pass membrane protein</topology>
    </subcellularLocation>
</comment>
<keyword evidence="8 10" id="KW-0472">Membrane</keyword>
<dbReference type="InterPro" id="IPR044746">
    <property type="entry name" value="ABCC_6TM_D1"/>
</dbReference>
<feature type="transmembrane region" description="Helical" evidence="10">
    <location>
        <begin position="780"/>
        <end position="802"/>
    </location>
</feature>
<accession>A0A7G3ABR4</accession>
<evidence type="ECO:0000256" key="9">
    <source>
        <dbReference type="SAM" id="MobiDB-lite"/>
    </source>
</evidence>
<evidence type="ECO:0000256" key="6">
    <source>
        <dbReference type="ARBA" id="ARBA00022840"/>
    </source>
</evidence>
<dbReference type="Pfam" id="PF00664">
    <property type="entry name" value="ABC_membrane"/>
    <property type="match status" value="2"/>
</dbReference>
<dbReference type="AlphaFoldDB" id="A0A7G3ABR4"/>
<name>A0A7G3ABR4_LUTLO</name>
<feature type="transmembrane region" description="Helical" evidence="10">
    <location>
        <begin position="570"/>
        <end position="592"/>
    </location>
</feature>
<dbReference type="PROSITE" id="PS50893">
    <property type="entry name" value="ABC_TRANSPORTER_2"/>
    <property type="match status" value="2"/>
</dbReference>
<evidence type="ECO:0000256" key="10">
    <source>
        <dbReference type="SAM" id="Phobius"/>
    </source>
</evidence>
<dbReference type="CDD" id="cd03244">
    <property type="entry name" value="ABCC_MRP_domain2"/>
    <property type="match status" value="1"/>
</dbReference>
<dbReference type="GO" id="GO:0140359">
    <property type="term" value="F:ABC-type transporter activity"/>
    <property type="evidence" value="ECO:0007669"/>
    <property type="project" value="InterPro"/>
</dbReference>
<dbReference type="InterPro" id="IPR003439">
    <property type="entry name" value="ABC_transporter-like_ATP-bd"/>
</dbReference>
<keyword evidence="4" id="KW-0677">Repeat</keyword>
<dbReference type="Pfam" id="PF00005">
    <property type="entry name" value="ABC_tran"/>
    <property type="match status" value="2"/>
</dbReference>
<feature type="domain" description="ABC transporter" evidence="11">
    <location>
        <begin position="848"/>
        <end position="1081"/>
    </location>
</feature>
<dbReference type="VEuPathDB" id="VectorBase:LLONM1_004146"/>
<dbReference type="InterPro" id="IPR017871">
    <property type="entry name" value="ABC_transporter-like_CS"/>
</dbReference>